<dbReference type="PANTHER" id="PTHR42964:SF1">
    <property type="entry name" value="POLYKETIDE BIOSYNTHESIS ENOYL-COA HYDRATASE PKSH-RELATED"/>
    <property type="match status" value="1"/>
</dbReference>
<evidence type="ECO:0000313" key="3">
    <source>
        <dbReference type="Proteomes" id="UP001276854"/>
    </source>
</evidence>
<dbReference type="SUPFAM" id="SSF52096">
    <property type="entry name" value="ClpP/crotonase"/>
    <property type="match status" value="1"/>
</dbReference>
<accession>A0ABU4GSN9</accession>
<organism evidence="2 3">
    <name type="scientific">Clostridium boliviensis</name>
    <dbReference type="NCBI Taxonomy" id="318465"/>
    <lineage>
        <taxon>Bacteria</taxon>
        <taxon>Bacillati</taxon>
        <taxon>Bacillota</taxon>
        <taxon>Clostridia</taxon>
        <taxon>Eubacteriales</taxon>
        <taxon>Clostridiaceae</taxon>
        <taxon>Clostridium</taxon>
    </lineage>
</organism>
<keyword evidence="3" id="KW-1185">Reference proteome</keyword>
<dbReference type="InterPro" id="IPR029045">
    <property type="entry name" value="ClpP/crotonase-like_dom_sf"/>
</dbReference>
<name>A0ABU4GSN9_9CLOT</name>
<dbReference type="InterPro" id="IPR001753">
    <property type="entry name" value="Enoyl-CoA_hydra/iso"/>
</dbReference>
<dbReference type="Proteomes" id="UP001276854">
    <property type="component" value="Unassembled WGS sequence"/>
</dbReference>
<gene>
    <name evidence="2" type="ORF">RZO55_24125</name>
</gene>
<reference evidence="2 3" key="1">
    <citation type="submission" date="2023-10" db="EMBL/GenBank/DDBJ databases">
        <title>A novel Glycoside Hydrolase 43-Like Enzyme from Clostrdium boliviensis is an Endo-xylanase, and a Candidate for Xylooligosaccharides Production from Different Xylan Substrates.</title>
        <authorList>
            <person name="Alvarez M.T."/>
            <person name="Rocabado-Villegas L.R."/>
            <person name="Salas-Veizaga D.M."/>
            <person name="Linares-Pasten J.A."/>
            <person name="Gudmundsdottir E.E."/>
            <person name="Hreggvidsson G.O."/>
            <person name="Adlercreutz P."/>
            <person name="Nordberg Karlsson E."/>
        </authorList>
    </citation>
    <scope>NUCLEOTIDE SEQUENCE [LARGE SCALE GENOMIC DNA]</scope>
    <source>
        <strain evidence="2 3">E-1</strain>
    </source>
</reference>
<dbReference type="InterPro" id="IPR051683">
    <property type="entry name" value="Enoyl-CoA_Hydratase/Isomerase"/>
</dbReference>
<comment type="caution">
    <text evidence="2">The sequence shown here is derived from an EMBL/GenBank/DDBJ whole genome shotgun (WGS) entry which is preliminary data.</text>
</comment>
<dbReference type="PANTHER" id="PTHR42964">
    <property type="entry name" value="ENOYL-COA HYDRATASE"/>
    <property type="match status" value="1"/>
</dbReference>
<proteinExistence type="inferred from homology"/>
<dbReference type="EMBL" id="JAWONS010000329">
    <property type="protein sequence ID" value="MDW2800661.1"/>
    <property type="molecule type" value="Genomic_DNA"/>
</dbReference>
<dbReference type="Pfam" id="PF00378">
    <property type="entry name" value="ECH_1"/>
    <property type="match status" value="1"/>
</dbReference>
<dbReference type="Gene3D" id="3.90.226.10">
    <property type="entry name" value="2-enoyl-CoA Hydratase, Chain A, domain 1"/>
    <property type="match status" value="1"/>
</dbReference>
<dbReference type="RefSeq" id="WP_318066824.1">
    <property type="nucleotide sequence ID" value="NZ_JAWONS010000329.1"/>
</dbReference>
<evidence type="ECO:0000256" key="1">
    <source>
        <dbReference type="ARBA" id="ARBA00005254"/>
    </source>
</evidence>
<comment type="similarity">
    <text evidence="1">Belongs to the enoyl-CoA hydratase/isomerase family.</text>
</comment>
<protein>
    <submittedName>
        <fullName evidence="2">Enoyl-CoA hydratase-related protein</fullName>
    </submittedName>
</protein>
<sequence>MGFTTLYIEEKEDTFVITFNRVEHQNSINMALLQELNMALDMAQAKPRCKVVVLKGQNGVFCTGMDFDEAVRKQTESGSQTYMKTLRRLAAIPKIIVSIVDGKVMAGGVGFAAASDLVIATSRAQFSLSEAIWGLLPSVVLPYLIRRIGFQSAYRMTLTTMPVYAEEARQLHLADVVSETPEETLRLYLRRLSRLEEQTIDDIKRYFKSIWIITQQMEERASAETDRLSSEPRVIENIYNYVTYEKFPWQKEE</sequence>
<dbReference type="Gene3D" id="6.10.30.40">
    <property type="match status" value="1"/>
</dbReference>
<dbReference type="CDD" id="cd06558">
    <property type="entry name" value="crotonase-like"/>
    <property type="match status" value="1"/>
</dbReference>
<evidence type="ECO:0000313" key="2">
    <source>
        <dbReference type="EMBL" id="MDW2800661.1"/>
    </source>
</evidence>